<proteinExistence type="predicted"/>
<name>A0A4Y2N4C7_ARAVE</name>
<accession>A0A4Y2N4C7</accession>
<evidence type="ECO:0000256" key="1">
    <source>
        <dbReference type="SAM" id="MobiDB-lite"/>
    </source>
</evidence>
<evidence type="ECO:0000313" key="2">
    <source>
        <dbReference type="EMBL" id="GBN34245.1"/>
    </source>
</evidence>
<sequence>MNFAEINWGSSGLVVESRLWILIQVRDRFYQEFTKYVGLRHVKSDDCARIRLKSSLWCGIDSNDFARDKLGIQWPGGKVSALEPQPDSRPLQPRICQIRGPETR</sequence>
<feature type="region of interest" description="Disordered" evidence="1">
    <location>
        <begin position="80"/>
        <end position="104"/>
    </location>
</feature>
<keyword evidence="3" id="KW-1185">Reference proteome</keyword>
<dbReference type="EMBL" id="BGPR01008500">
    <property type="protein sequence ID" value="GBN34245.1"/>
    <property type="molecule type" value="Genomic_DNA"/>
</dbReference>
<comment type="caution">
    <text evidence="2">The sequence shown here is derived from an EMBL/GenBank/DDBJ whole genome shotgun (WGS) entry which is preliminary data.</text>
</comment>
<evidence type="ECO:0000313" key="3">
    <source>
        <dbReference type="Proteomes" id="UP000499080"/>
    </source>
</evidence>
<dbReference type="AlphaFoldDB" id="A0A4Y2N4C7"/>
<gene>
    <name evidence="2" type="ORF">AVEN_237811_1</name>
</gene>
<dbReference type="Proteomes" id="UP000499080">
    <property type="component" value="Unassembled WGS sequence"/>
</dbReference>
<organism evidence="2 3">
    <name type="scientific">Araneus ventricosus</name>
    <name type="common">Orbweaver spider</name>
    <name type="synonym">Epeira ventricosa</name>
    <dbReference type="NCBI Taxonomy" id="182803"/>
    <lineage>
        <taxon>Eukaryota</taxon>
        <taxon>Metazoa</taxon>
        <taxon>Ecdysozoa</taxon>
        <taxon>Arthropoda</taxon>
        <taxon>Chelicerata</taxon>
        <taxon>Arachnida</taxon>
        <taxon>Araneae</taxon>
        <taxon>Araneomorphae</taxon>
        <taxon>Entelegynae</taxon>
        <taxon>Araneoidea</taxon>
        <taxon>Araneidae</taxon>
        <taxon>Araneus</taxon>
    </lineage>
</organism>
<reference evidence="2 3" key="1">
    <citation type="journal article" date="2019" name="Sci. Rep.">
        <title>Orb-weaving spider Araneus ventricosus genome elucidates the spidroin gene catalogue.</title>
        <authorList>
            <person name="Kono N."/>
            <person name="Nakamura H."/>
            <person name="Ohtoshi R."/>
            <person name="Moran D.A.P."/>
            <person name="Shinohara A."/>
            <person name="Yoshida Y."/>
            <person name="Fujiwara M."/>
            <person name="Mori M."/>
            <person name="Tomita M."/>
            <person name="Arakawa K."/>
        </authorList>
    </citation>
    <scope>NUCLEOTIDE SEQUENCE [LARGE SCALE GENOMIC DNA]</scope>
</reference>
<protein>
    <submittedName>
        <fullName evidence="2">Uncharacterized protein</fullName>
    </submittedName>
</protein>